<reference evidence="1 2" key="1">
    <citation type="submission" date="2018-08" db="EMBL/GenBank/DDBJ databases">
        <title>A genome reference for cultivated species of the human gut microbiota.</title>
        <authorList>
            <person name="Zou Y."/>
            <person name="Xue W."/>
            <person name="Luo G."/>
        </authorList>
    </citation>
    <scope>NUCLEOTIDE SEQUENCE [LARGE SCALE GENOMIC DNA]</scope>
    <source>
        <strain evidence="1 2">AF16-14</strain>
    </source>
</reference>
<evidence type="ECO:0000313" key="1">
    <source>
        <dbReference type="EMBL" id="RGU55627.1"/>
    </source>
</evidence>
<protein>
    <submittedName>
        <fullName evidence="1">Uncharacterized protein</fullName>
    </submittedName>
</protein>
<dbReference type="AlphaFoldDB" id="A0A412TP72"/>
<organism evidence="1 2">
    <name type="scientific">Odoribacter splanchnicus</name>
    <dbReference type="NCBI Taxonomy" id="28118"/>
    <lineage>
        <taxon>Bacteria</taxon>
        <taxon>Pseudomonadati</taxon>
        <taxon>Bacteroidota</taxon>
        <taxon>Bacteroidia</taxon>
        <taxon>Bacteroidales</taxon>
        <taxon>Odoribacteraceae</taxon>
        <taxon>Odoribacter</taxon>
    </lineage>
</organism>
<evidence type="ECO:0000313" key="2">
    <source>
        <dbReference type="Proteomes" id="UP000284243"/>
    </source>
</evidence>
<name>A0A412TP72_9BACT</name>
<proteinExistence type="predicted"/>
<sequence length="164" mass="19775">MQRIRQINFFFKTIVFNRKLISLPKIQQLETTMLARDLIATVIKTFFEELDDVRDGKRQMNDESPYAGMYASYFNKDRDWFIQADTEEITTFFADDPIYKLEMLTELIYRDARRLTDAGIQAILYRKIIELYEVIDIRSQEFSMDRMNRTTELKQWLTTYEDKS</sequence>
<accession>A0A412TP72</accession>
<comment type="caution">
    <text evidence="1">The sequence shown here is derived from an EMBL/GenBank/DDBJ whole genome shotgun (WGS) entry which is preliminary data.</text>
</comment>
<gene>
    <name evidence="1" type="ORF">DWW57_11975</name>
</gene>
<dbReference type="EMBL" id="QRYC01000016">
    <property type="protein sequence ID" value="RGU55627.1"/>
    <property type="molecule type" value="Genomic_DNA"/>
</dbReference>
<dbReference type="Proteomes" id="UP000284243">
    <property type="component" value="Unassembled WGS sequence"/>
</dbReference>